<organism evidence="1 2">
    <name type="scientific">Vibrio campbellii (strain ATCC BAA-1116)</name>
    <dbReference type="NCBI Taxonomy" id="2902295"/>
    <lineage>
        <taxon>Bacteria</taxon>
        <taxon>Pseudomonadati</taxon>
        <taxon>Pseudomonadota</taxon>
        <taxon>Gammaproteobacteria</taxon>
        <taxon>Vibrionales</taxon>
        <taxon>Vibrionaceae</taxon>
        <taxon>Vibrio</taxon>
    </lineage>
</organism>
<reference evidence="1 2" key="1">
    <citation type="submission" date="2007-08" db="EMBL/GenBank/DDBJ databases">
        <authorList>
            <consortium name="The Vibrio harveyi Genome Sequencing Project"/>
            <person name="Bassler B."/>
            <person name="Clifton S.W."/>
            <person name="Fulton L."/>
            <person name="Delehaunty K."/>
            <person name="Fronick C."/>
            <person name="Harrison M."/>
            <person name="Markivic C."/>
            <person name="Fulton R."/>
            <person name="Tin-Wollam A.-M."/>
            <person name="Shah N."/>
            <person name="Pepin K."/>
            <person name="Nash W."/>
            <person name="Thiruvilangam P."/>
            <person name="Bhonagiri V."/>
            <person name="Waters C."/>
            <person name="Tu K.C."/>
            <person name="Irgon J."/>
            <person name="Wilson R.K."/>
        </authorList>
    </citation>
    <scope>NUCLEOTIDE SEQUENCE [LARGE SCALE GENOMIC DNA]</scope>
    <source>
        <strain evidence="2">ATCC BAA-1116 / BB120</strain>
    </source>
</reference>
<dbReference type="KEGG" id="vha:VIBHAR_06450"/>
<proteinExistence type="predicted"/>
<name>A7N883_VIBC1</name>
<dbReference type="AlphaFoldDB" id="A7N883"/>
<dbReference type="Proteomes" id="UP000008152">
    <property type="component" value="Chromosome II"/>
</dbReference>
<accession>A7N883</accession>
<evidence type="ECO:0000313" key="1">
    <source>
        <dbReference type="EMBL" id="ABU74341.1"/>
    </source>
</evidence>
<sequence>MAVSCGQYLRDLNKYYDSRGEQYDFAEGSAGGTSGIVSLERKHTTKASALTSGNRVHAPYQLIKKGAYAC</sequence>
<protein>
    <submittedName>
        <fullName evidence="1">Uncharacterized protein</fullName>
    </submittedName>
</protein>
<dbReference type="PATRIC" id="fig|338187.36.peg.5302"/>
<dbReference type="EMBL" id="CP000790">
    <property type="protein sequence ID" value="ABU74341.1"/>
    <property type="molecule type" value="Genomic_DNA"/>
</dbReference>
<evidence type="ECO:0000313" key="2">
    <source>
        <dbReference type="Proteomes" id="UP000008152"/>
    </source>
</evidence>
<gene>
    <name evidence="1" type="ordered locus">VIBHAR_06450</name>
</gene>